<evidence type="ECO:0000313" key="9">
    <source>
        <dbReference type="EMBL" id="MCS4557702.1"/>
    </source>
</evidence>
<dbReference type="PRINTS" id="PR00607">
    <property type="entry name" value="CYTCHROMECIE"/>
</dbReference>
<gene>
    <name evidence="9" type="ORF">L9G74_14735</name>
</gene>
<sequence length="102" mass="10895">MMKRTLLMAATAASLFTLGAQAADGEAVYNKSCMFCHASGVGGAPRAHDEAAWKSLMDKGMPAMLKAVKEGKGNMPPNAMCGSCTDEEFKESIEFMAKKKQK</sequence>
<protein>
    <submittedName>
        <fullName evidence="9">C-type cytochrome</fullName>
    </submittedName>
</protein>
<keyword evidence="3 6" id="KW-0479">Metal-binding</keyword>
<feature type="domain" description="Cytochrome c" evidence="8">
    <location>
        <begin position="20"/>
        <end position="100"/>
    </location>
</feature>
<keyword evidence="2 6" id="KW-0349">Heme</keyword>
<dbReference type="PANTHER" id="PTHR40942:SF2">
    <property type="entry name" value="CYTOCHROME-RELATED"/>
    <property type="match status" value="1"/>
</dbReference>
<evidence type="ECO:0000259" key="8">
    <source>
        <dbReference type="PROSITE" id="PS51007"/>
    </source>
</evidence>
<dbReference type="Proteomes" id="UP001201549">
    <property type="component" value="Unassembled WGS sequence"/>
</dbReference>
<dbReference type="InterPro" id="IPR002323">
    <property type="entry name" value="Cyt_CIE"/>
</dbReference>
<keyword evidence="10" id="KW-1185">Reference proteome</keyword>
<dbReference type="Pfam" id="PF13442">
    <property type="entry name" value="Cytochrome_CBB3"/>
    <property type="match status" value="1"/>
</dbReference>
<dbReference type="SUPFAM" id="SSF46626">
    <property type="entry name" value="Cytochrome c"/>
    <property type="match status" value="1"/>
</dbReference>
<proteinExistence type="predicted"/>
<dbReference type="RefSeq" id="WP_238897180.1">
    <property type="nucleotide sequence ID" value="NZ_JAKOGG010000012.1"/>
</dbReference>
<feature type="signal peptide" evidence="7">
    <location>
        <begin position="1"/>
        <end position="22"/>
    </location>
</feature>
<evidence type="ECO:0000256" key="5">
    <source>
        <dbReference type="ARBA" id="ARBA00023004"/>
    </source>
</evidence>
<keyword evidence="7" id="KW-0732">Signal</keyword>
<dbReference type="PROSITE" id="PS51007">
    <property type="entry name" value="CYTC"/>
    <property type="match status" value="1"/>
</dbReference>
<dbReference type="InterPro" id="IPR036909">
    <property type="entry name" value="Cyt_c-like_dom_sf"/>
</dbReference>
<evidence type="ECO:0000256" key="6">
    <source>
        <dbReference type="PROSITE-ProRule" id="PRU00433"/>
    </source>
</evidence>
<evidence type="ECO:0000256" key="7">
    <source>
        <dbReference type="SAM" id="SignalP"/>
    </source>
</evidence>
<accession>A0ABT2FNZ4</accession>
<reference evidence="10" key="1">
    <citation type="submission" date="2023-07" db="EMBL/GenBank/DDBJ databases">
        <title>Shewanella mangrovi sp. nov., an acetaldehyde- degrading bacterium isolated from mangrove sediment.</title>
        <authorList>
            <person name="Liu Y."/>
        </authorList>
    </citation>
    <scope>NUCLEOTIDE SEQUENCE [LARGE SCALE GENOMIC DNA]</scope>
    <source>
        <strain evidence="10">C32</strain>
    </source>
</reference>
<keyword evidence="1" id="KW-0813">Transport</keyword>
<evidence type="ECO:0000256" key="3">
    <source>
        <dbReference type="ARBA" id="ARBA00022723"/>
    </source>
</evidence>
<evidence type="ECO:0000256" key="2">
    <source>
        <dbReference type="ARBA" id="ARBA00022617"/>
    </source>
</evidence>
<feature type="chain" id="PRO_5045484778" evidence="7">
    <location>
        <begin position="23"/>
        <end position="102"/>
    </location>
</feature>
<dbReference type="InterPro" id="IPR009056">
    <property type="entry name" value="Cyt_c-like_dom"/>
</dbReference>
<dbReference type="EMBL" id="JAKOGG010000012">
    <property type="protein sequence ID" value="MCS4557702.1"/>
    <property type="molecule type" value="Genomic_DNA"/>
</dbReference>
<evidence type="ECO:0000313" key="10">
    <source>
        <dbReference type="Proteomes" id="UP001201549"/>
    </source>
</evidence>
<evidence type="ECO:0000256" key="4">
    <source>
        <dbReference type="ARBA" id="ARBA00022982"/>
    </source>
</evidence>
<evidence type="ECO:0000256" key="1">
    <source>
        <dbReference type="ARBA" id="ARBA00022448"/>
    </source>
</evidence>
<name>A0ABT2FNZ4_9GAMM</name>
<comment type="caution">
    <text evidence="9">The sequence shown here is derived from an EMBL/GenBank/DDBJ whole genome shotgun (WGS) entry which is preliminary data.</text>
</comment>
<dbReference type="PANTHER" id="PTHR40942">
    <property type="match status" value="1"/>
</dbReference>
<keyword evidence="4" id="KW-0249">Electron transport</keyword>
<organism evidence="9 10">
    <name type="scientific">Shewanella electrica</name>
    <dbReference type="NCBI Taxonomy" id="515560"/>
    <lineage>
        <taxon>Bacteria</taxon>
        <taxon>Pseudomonadati</taxon>
        <taxon>Pseudomonadota</taxon>
        <taxon>Gammaproteobacteria</taxon>
        <taxon>Alteromonadales</taxon>
        <taxon>Shewanellaceae</taxon>
        <taxon>Shewanella</taxon>
    </lineage>
</organism>
<dbReference type="Gene3D" id="1.10.760.10">
    <property type="entry name" value="Cytochrome c-like domain"/>
    <property type="match status" value="1"/>
</dbReference>
<keyword evidence="5 6" id="KW-0408">Iron</keyword>